<feature type="region of interest" description="Disordered" evidence="1">
    <location>
        <begin position="301"/>
        <end position="326"/>
    </location>
</feature>
<dbReference type="EMBL" id="JBHSFQ010000040">
    <property type="protein sequence ID" value="MFC4565540.1"/>
    <property type="molecule type" value="Genomic_DNA"/>
</dbReference>
<proteinExistence type="predicted"/>
<evidence type="ECO:0008006" key="4">
    <source>
        <dbReference type="Google" id="ProtNLM"/>
    </source>
</evidence>
<name>A0ABV9E2X6_9ACTN</name>
<gene>
    <name evidence="2" type="ORF">ACFO4E_27095</name>
</gene>
<sequence>MNVPAKLGIYGMGLVVAFGGAAGAGTLAGPLLPAVAAGNGHGDDPAAAPDGGHGGHGGDDSGQAAAAAPTPSGLQISQDGYTLDPVDAPGSAGEEERLSFRVLGPDGDPVTGFTTAHDKRMHLIVVGRDLTGFQHVHPEMAEDGTWSISMELDTPGPYRMFADFVPRGRDDGLTLGADLDVPGDYEPEPLPEPGRTAEVDGYTVTLDGDLVPGRTGELALTVSKDGEEVTDLQPYLGAYGHLVALRDGDLAYLHVHPEGAPGDGATEPGPRIAFQTEVPSAGDYRLFLDFRHDGEVRTAEFTATAGADGDGDGPADDAGESAEHTH</sequence>
<dbReference type="RefSeq" id="WP_378579601.1">
    <property type="nucleotide sequence ID" value="NZ_JBHSFQ010000040.1"/>
</dbReference>
<evidence type="ECO:0000313" key="3">
    <source>
        <dbReference type="Proteomes" id="UP001595923"/>
    </source>
</evidence>
<comment type="caution">
    <text evidence="2">The sequence shown here is derived from an EMBL/GenBank/DDBJ whole genome shotgun (WGS) entry which is preliminary data.</text>
</comment>
<accession>A0ABV9E2X6</accession>
<feature type="compositionally biased region" description="Acidic residues" evidence="1">
    <location>
        <begin position="309"/>
        <end position="320"/>
    </location>
</feature>
<protein>
    <recommendedName>
        <fullName evidence="4">Secreted protein</fullName>
    </recommendedName>
</protein>
<evidence type="ECO:0000256" key="1">
    <source>
        <dbReference type="SAM" id="MobiDB-lite"/>
    </source>
</evidence>
<evidence type="ECO:0000313" key="2">
    <source>
        <dbReference type="EMBL" id="MFC4565540.1"/>
    </source>
</evidence>
<keyword evidence="3" id="KW-1185">Reference proteome</keyword>
<feature type="region of interest" description="Disordered" evidence="1">
    <location>
        <begin position="40"/>
        <end position="94"/>
    </location>
</feature>
<dbReference type="Proteomes" id="UP001595923">
    <property type="component" value="Unassembled WGS sequence"/>
</dbReference>
<organism evidence="2 3">
    <name type="scientific">Nocardiopsis mangrovi</name>
    <dbReference type="NCBI Taxonomy" id="1179818"/>
    <lineage>
        <taxon>Bacteria</taxon>
        <taxon>Bacillati</taxon>
        <taxon>Actinomycetota</taxon>
        <taxon>Actinomycetes</taxon>
        <taxon>Streptosporangiales</taxon>
        <taxon>Nocardiopsidaceae</taxon>
        <taxon>Nocardiopsis</taxon>
    </lineage>
</organism>
<reference evidence="3" key="1">
    <citation type="journal article" date="2019" name="Int. J. Syst. Evol. Microbiol.">
        <title>The Global Catalogue of Microorganisms (GCM) 10K type strain sequencing project: providing services to taxonomists for standard genome sequencing and annotation.</title>
        <authorList>
            <consortium name="The Broad Institute Genomics Platform"/>
            <consortium name="The Broad Institute Genome Sequencing Center for Infectious Disease"/>
            <person name="Wu L."/>
            <person name="Ma J."/>
        </authorList>
    </citation>
    <scope>NUCLEOTIDE SEQUENCE [LARGE SCALE GENOMIC DNA]</scope>
    <source>
        <strain evidence="3">XZYJ18</strain>
    </source>
</reference>